<dbReference type="GO" id="GO:0000160">
    <property type="term" value="P:phosphorelay signal transduction system"/>
    <property type="evidence" value="ECO:0007669"/>
    <property type="project" value="InterPro"/>
</dbReference>
<feature type="modified residue" description="4-aspartylphosphate" evidence="4">
    <location>
        <position position="55"/>
    </location>
</feature>
<feature type="domain" description="Response regulatory" evidence="5">
    <location>
        <begin position="5"/>
        <end position="116"/>
    </location>
</feature>
<dbReference type="SMART" id="SM00448">
    <property type="entry name" value="REC"/>
    <property type="match status" value="1"/>
</dbReference>
<dbReference type="Gene3D" id="3.40.50.2300">
    <property type="match status" value="1"/>
</dbReference>
<reference evidence="6 7" key="1">
    <citation type="submission" date="2014-08" db="EMBL/GenBank/DDBJ databases">
        <title>Whole genome shotgun sequence of Rhizobium rubi NBRC 13261.</title>
        <authorList>
            <person name="Katano-Makiyama Y."/>
            <person name="Hosoyama A."/>
            <person name="Hashimoto M."/>
            <person name="Hosoyama Y."/>
            <person name="Noguchi M."/>
            <person name="Tsuchikane K."/>
            <person name="Uohara A."/>
            <person name="Ohji S."/>
            <person name="Ichikawa N."/>
            <person name="Kimura A."/>
            <person name="Yamazoe A."/>
            <person name="Fujita N."/>
        </authorList>
    </citation>
    <scope>NUCLEOTIDE SEQUENCE [LARGE SCALE GENOMIC DNA]</scope>
    <source>
        <strain evidence="6 7">NBRC 13261</strain>
    </source>
</reference>
<dbReference type="InterPro" id="IPR001789">
    <property type="entry name" value="Sig_transdc_resp-reg_receiver"/>
</dbReference>
<evidence type="ECO:0000256" key="1">
    <source>
        <dbReference type="ARBA" id="ARBA00022553"/>
    </source>
</evidence>
<keyword evidence="2" id="KW-0805">Transcription regulation</keyword>
<dbReference type="PANTHER" id="PTHR44591:SF3">
    <property type="entry name" value="RESPONSE REGULATORY DOMAIN-CONTAINING PROTEIN"/>
    <property type="match status" value="1"/>
</dbReference>
<dbReference type="InterPro" id="IPR011006">
    <property type="entry name" value="CheY-like_superfamily"/>
</dbReference>
<keyword evidence="1 4" id="KW-0597">Phosphoprotein</keyword>
<evidence type="ECO:0000259" key="5">
    <source>
        <dbReference type="PROSITE" id="PS50110"/>
    </source>
</evidence>
<dbReference type="InterPro" id="IPR050595">
    <property type="entry name" value="Bact_response_regulator"/>
</dbReference>
<dbReference type="PANTHER" id="PTHR44591">
    <property type="entry name" value="STRESS RESPONSE REGULATOR PROTEIN 1"/>
    <property type="match status" value="1"/>
</dbReference>
<accession>A0A081D098</accession>
<comment type="caution">
    <text evidence="6">The sequence shown here is derived from an EMBL/GenBank/DDBJ whole genome shotgun (WGS) entry which is preliminary data.</text>
</comment>
<evidence type="ECO:0000256" key="4">
    <source>
        <dbReference type="PROSITE-ProRule" id="PRU00169"/>
    </source>
</evidence>
<gene>
    <name evidence="6" type="ORF">RRU01S_25_00340</name>
</gene>
<dbReference type="SUPFAM" id="SSF52172">
    <property type="entry name" value="CheY-like"/>
    <property type="match status" value="1"/>
</dbReference>
<dbReference type="OrthoDB" id="582170at2"/>
<proteinExistence type="predicted"/>
<dbReference type="eggNOG" id="COG0784">
    <property type="taxonomic scope" value="Bacteria"/>
</dbReference>
<keyword evidence="3" id="KW-0804">Transcription</keyword>
<evidence type="ECO:0000256" key="3">
    <source>
        <dbReference type="ARBA" id="ARBA00023163"/>
    </source>
</evidence>
<evidence type="ECO:0000313" key="7">
    <source>
        <dbReference type="Proteomes" id="UP000028701"/>
    </source>
</evidence>
<dbReference type="AlphaFoldDB" id="A0A081D098"/>
<sequence>MLPQRVLIVEDEYLVAMDVETSLQAMGVQTIDIATTLFQAKESLLRARPDCVLLDVSLSDGMSYELARHLREHSIPFGFVSGYGDTSGFPPDFADSHLLDKPFGEVELKSFVSRIMGL</sequence>
<protein>
    <recommendedName>
        <fullName evidence="5">Response regulatory domain-containing protein</fullName>
    </recommendedName>
</protein>
<evidence type="ECO:0000256" key="2">
    <source>
        <dbReference type="ARBA" id="ARBA00023015"/>
    </source>
</evidence>
<dbReference type="Proteomes" id="UP000028701">
    <property type="component" value="Unassembled WGS sequence"/>
</dbReference>
<dbReference type="EMBL" id="BBJU01000025">
    <property type="protein sequence ID" value="GAK72344.1"/>
    <property type="molecule type" value="Genomic_DNA"/>
</dbReference>
<dbReference type="Pfam" id="PF00072">
    <property type="entry name" value="Response_reg"/>
    <property type="match status" value="1"/>
</dbReference>
<dbReference type="RefSeq" id="WP_045231790.1">
    <property type="nucleotide sequence ID" value="NZ_BBJU01000025.1"/>
</dbReference>
<organism evidence="6 7">
    <name type="scientific">Agrobacterium rubi TR3 = NBRC 13261</name>
    <dbReference type="NCBI Taxonomy" id="1368415"/>
    <lineage>
        <taxon>Bacteria</taxon>
        <taxon>Pseudomonadati</taxon>
        <taxon>Pseudomonadota</taxon>
        <taxon>Alphaproteobacteria</taxon>
        <taxon>Hyphomicrobiales</taxon>
        <taxon>Rhizobiaceae</taxon>
        <taxon>Rhizobium/Agrobacterium group</taxon>
        <taxon>Agrobacterium</taxon>
    </lineage>
</organism>
<name>A0A081D098_9HYPH</name>
<dbReference type="PROSITE" id="PS50110">
    <property type="entry name" value="RESPONSE_REGULATORY"/>
    <property type="match status" value="1"/>
</dbReference>
<evidence type="ECO:0000313" key="6">
    <source>
        <dbReference type="EMBL" id="GAK72344.1"/>
    </source>
</evidence>